<evidence type="ECO:0000313" key="3">
    <source>
        <dbReference type="Proteomes" id="UP000694544"/>
    </source>
</evidence>
<reference evidence="2" key="2">
    <citation type="submission" date="2025-09" db="UniProtKB">
        <authorList>
            <consortium name="Ensembl"/>
        </authorList>
    </citation>
    <scope>IDENTIFICATION</scope>
</reference>
<feature type="compositionally biased region" description="Basic and acidic residues" evidence="1">
    <location>
        <begin position="26"/>
        <end position="40"/>
    </location>
</feature>
<evidence type="ECO:0008006" key="4">
    <source>
        <dbReference type="Google" id="ProtNLM"/>
    </source>
</evidence>
<feature type="compositionally biased region" description="Basic and acidic residues" evidence="1">
    <location>
        <begin position="85"/>
        <end position="104"/>
    </location>
</feature>
<name>A0A8C6MMZ4_MOSMO</name>
<feature type="region of interest" description="Disordered" evidence="1">
    <location>
        <begin position="26"/>
        <end position="104"/>
    </location>
</feature>
<dbReference type="AlphaFoldDB" id="A0A8C6MMZ4"/>
<dbReference type="Ensembl" id="ENSMMST00000036150.1">
    <property type="protein sequence ID" value="ENSMMSP00000032934.1"/>
    <property type="gene ID" value="ENSMMSG00000024309.1"/>
</dbReference>
<organism evidence="2 3">
    <name type="scientific">Moschus moschiferus</name>
    <name type="common">Siberian musk deer</name>
    <name type="synonym">Moschus sibiricus</name>
    <dbReference type="NCBI Taxonomy" id="68415"/>
    <lineage>
        <taxon>Eukaryota</taxon>
        <taxon>Metazoa</taxon>
        <taxon>Chordata</taxon>
        <taxon>Craniata</taxon>
        <taxon>Vertebrata</taxon>
        <taxon>Euteleostomi</taxon>
        <taxon>Mammalia</taxon>
        <taxon>Eutheria</taxon>
        <taxon>Laurasiatheria</taxon>
        <taxon>Artiodactyla</taxon>
        <taxon>Ruminantia</taxon>
        <taxon>Pecora</taxon>
        <taxon>Moschidae</taxon>
        <taxon>Moschus</taxon>
    </lineage>
</organism>
<evidence type="ECO:0000313" key="2">
    <source>
        <dbReference type="Ensembl" id="ENSMMSP00000032934.1"/>
    </source>
</evidence>
<evidence type="ECO:0000256" key="1">
    <source>
        <dbReference type="SAM" id="MobiDB-lite"/>
    </source>
</evidence>
<feature type="compositionally biased region" description="Polar residues" evidence="1">
    <location>
        <begin position="47"/>
        <end position="62"/>
    </location>
</feature>
<sequence>MKNLLTEKCASSHWLNFQQKIIKQRMEKKVDSRSFRDSAVRKPSSPKILSTKRSSAFSGSRSEVSRARQPVKYHPSQARTRRGRLRELRVRSECRGSDRHPASG</sequence>
<dbReference type="GeneTree" id="ENSGT00940000169485"/>
<accession>A0A8C6MMZ4</accession>
<proteinExistence type="predicted"/>
<reference evidence="2" key="1">
    <citation type="submission" date="2025-08" db="UniProtKB">
        <authorList>
            <consortium name="Ensembl"/>
        </authorList>
    </citation>
    <scope>IDENTIFICATION</scope>
</reference>
<keyword evidence="3" id="KW-1185">Reference proteome</keyword>
<dbReference type="Proteomes" id="UP000694544">
    <property type="component" value="Unplaced"/>
</dbReference>
<protein>
    <recommendedName>
        <fullName evidence="4">SFI1 centrin binding protein</fullName>
    </recommendedName>
</protein>